<feature type="domain" description="DUF6699" evidence="1">
    <location>
        <begin position="91"/>
        <end position="235"/>
    </location>
</feature>
<evidence type="ECO:0000313" key="3">
    <source>
        <dbReference type="Proteomes" id="UP001219525"/>
    </source>
</evidence>
<evidence type="ECO:0000259" key="1">
    <source>
        <dbReference type="Pfam" id="PF20415"/>
    </source>
</evidence>
<dbReference type="Proteomes" id="UP001219525">
    <property type="component" value="Unassembled WGS sequence"/>
</dbReference>
<reference evidence="2" key="1">
    <citation type="submission" date="2023-03" db="EMBL/GenBank/DDBJ databases">
        <title>Massive genome expansion in bonnet fungi (Mycena s.s.) driven by repeated elements and novel gene families across ecological guilds.</title>
        <authorList>
            <consortium name="Lawrence Berkeley National Laboratory"/>
            <person name="Harder C.B."/>
            <person name="Miyauchi S."/>
            <person name="Viragh M."/>
            <person name="Kuo A."/>
            <person name="Thoen E."/>
            <person name="Andreopoulos B."/>
            <person name="Lu D."/>
            <person name="Skrede I."/>
            <person name="Drula E."/>
            <person name="Henrissat B."/>
            <person name="Morin E."/>
            <person name="Kohler A."/>
            <person name="Barry K."/>
            <person name="LaButti K."/>
            <person name="Morin E."/>
            <person name="Salamov A."/>
            <person name="Lipzen A."/>
            <person name="Mereny Z."/>
            <person name="Hegedus B."/>
            <person name="Baldrian P."/>
            <person name="Stursova M."/>
            <person name="Weitz H."/>
            <person name="Taylor A."/>
            <person name="Grigoriev I.V."/>
            <person name="Nagy L.G."/>
            <person name="Martin F."/>
            <person name="Kauserud H."/>
        </authorList>
    </citation>
    <scope>NUCLEOTIDE SEQUENCE</scope>
    <source>
        <strain evidence="2">9144</strain>
    </source>
</reference>
<name>A0AAD6YED1_9AGAR</name>
<dbReference type="AlphaFoldDB" id="A0AAD6YED1"/>
<gene>
    <name evidence="2" type="ORF">GGX14DRAFT_358804</name>
</gene>
<dbReference type="InterPro" id="IPR046522">
    <property type="entry name" value="DUF6699"/>
</dbReference>
<keyword evidence="3" id="KW-1185">Reference proteome</keyword>
<dbReference type="Pfam" id="PF20415">
    <property type="entry name" value="DUF6699"/>
    <property type="match status" value="1"/>
</dbReference>
<organism evidence="2 3">
    <name type="scientific">Mycena pura</name>
    <dbReference type="NCBI Taxonomy" id="153505"/>
    <lineage>
        <taxon>Eukaryota</taxon>
        <taxon>Fungi</taxon>
        <taxon>Dikarya</taxon>
        <taxon>Basidiomycota</taxon>
        <taxon>Agaricomycotina</taxon>
        <taxon>Agaricomycetes</taxon>
        <taxon>Agaricomycetidae</taxon>
        <taxon>Agaricales</taxon>
        <taxon>Marasmiineae</taxon>
        <taxon>Mycenaceae</taxon>
        <taxon>Mycena</taxon>
    </lineage>
</organism>
<accession>A0AAD6YED1</accession>
<dbReference type="EMBL" id="JARJCW010000015">
    <property type="protein sequence ID" value="KAJ7216611.1"/>
    <property type="molecule type" value="Genomic_DNA"/>
</dbReference>
<proteinExistence type="predicted"/>
<comment type="caution">
    <text evidence="2">The sequence shown here is derived from an EMBL/GenBank/DDBJ whole genome shotgun (WGS) entry which is preliminary data.</text>
</comment>
<sequence length="260" mass="29227">MTPIPFPTVDLRAPGWRHHAWTHCHPPTPATTPCWPAEPPPPVDSNLVVLPLDSPNWVPGTFPPQPFGTPVPLHVHPALIPNPLNPSVPPLQWDVLHASEQARLYTGRGIIKRANLSDGAVYPSAEKIWICADEENCPILAYWIDVWGPIVVERGAGARIIDVLDAVHAYFLKPLTRRDLTLVRRSKSPVNPDPIESLDRAAFRRAGDCYDLYEVAMREYKRIDVLGTFRKWGGVRPVVFMDGTWRLFLNLLPYEVPKIA</sequence>
<protein>
    <recommendedName>
        <fullName evidence="1">DUF6699 domain-containing protein</fullName>
    </recommendedName>
</protein>
<evidence type="ECO:0000313" key="2">
    <source>
        <dbReference type="EMBL" id="KAJ7216611.1"/>
    </source>
</evidence>